<protein>
    <submittedName>
        <fullName evidence="1">Uncharacterized protein</fullName>
    </submittedName>
</protein>
<dbReference type="EMBL" id="CM056741">
    <property type="protein sequence ID" value="KAJ8683703.1"/>
    <property type="molecule type" value="Genomic_DNA"/>
</dbReference>
<accession>A0ACC2PKU4</accession>
<keyword evidence="2" id="KW-1185">Reference proteome</keyword>
<proteinExistence type="predicted"/>
<organism evidence="1 2">
    <name type="scientific">Eretmocerus hayati</name>
    <dbReference type="NCBI Taxonomy" id="131215"/>
    <lineage>
        <taxon>Eukaryota</taxon>
        <taxon>Metazoa</taxon>
        <taxon>Ecdysozoa</taxon>
        <taxon>Arthropoda</taxon>
        <taxon>Hexapoda</taxon>
        <taxon>Insecta</taxon>
        <taxon>Pterygota</taxon>
        <taxon>Neoptera</taxon>
        <taxon>Endopterygota</taxon>
        <taxon>Hymenoptera</taxon>
        <taxon>Apocrita</taxon>
        <taxon>Proctotrupomorpha</taxon>
        <taxon>Chalcidoidea</taxon>
        <taxon>Aphelinidae</taxon>
        <taxon>Aphelininae</taxon>
        <taxon>Eretmocerus</taxon>
    </lineage>
</organism>
<gene>
    <name evidence="1" type="ORF">QAD02_019495</name>
</gene>
<name>A0ACC2PKU4_9HYME</name>
<evidence type="ECO:0000313" key="2">
    <source>
        <dbReference type="Proteomes" id="UP001239111"/>
    </source>
</evidence>
<dbReference type="Proteomes" id="UP001239111">
    <property type="component" value="Chromosome 1"/>
</dbReference>
<sequence length="1188" mass="131400">MDEPENGTTAPGCDSGNDEPTHQSQDEYVNIYLLIEDRREVVSFRPDCVSHEEIKDLFRSAAEAGPLDIVKLRKGERIVNISPHLSANTSEDPYILEVIAVHPSSSGMLDLDLLRTLEKRVEALERELQDQHDLESSVPCAVLRDLRKQVDSFKQKLETAESLRLGSNKNISEPAPAPTCRRFQYRRKCNAAKRKVREKFFKTNDLTISQEALLELRSPTFDARQWDDHELLFMLQTMFVELDLPQKFKIPMQTLRNFLFEVYNNYNEVPFHNFRHCFCVAQMMYVIVWATDLINKIGDLEVLILIVSCICHDLDHPGYNNIYQINARTELAIRYNDISPLENHHCSVAFLILGSSDCNIFSCLSNDMFKTIREGIIRCILATDMARHNTILQEFSNVVPDFDFTNKTQVNLLEMVLIKVADISNEARPMDVAEPWLDNLLQEFFKQSDAEKLEGLPVTPFMDRDKVTKPSSQCSFIGLVLLPLFEILGDLFPELVELIVEPARFALEYYRRLEKATKDERHQRKSVADLGEHATSGGCTPGSGSTSSGHQLHHSGGTGGSSPGSCVVKSVSMHSVRSRRSTNTLHGSRSIEADDLSGSHNQLSHLQQLQTDTLIEGESSSDPETATEVEVSEKTLKFKISTEGGGGTSGGNSSSSSNTTGRKSYPGSRKGSRDKTSLLEHANNSHELTRAVREHDRERRRSRGENLSSDVSSPASARSGSNDENRILEELERASFEGGSKKQQQRQRMVEVVFSEDVRQPETDSGFVRTDTAQQSRKNRLNKRTVSVDSSEREVRIATNPAISPTSPTQLVKHVVRCCCEDKSGPNNHKSLFSRLRNFTDRLSISFDTKDAPTSKMGGGSSSGGGGGSGKCLSPTSTTTSTTVATRNPFVTNFGSSTTKQQQHSLGVCKKCNLSKNAGKNSGGSGNSSDTLAEEKRSMTLPKAKRSQDCKNKSWRTVFAKEKRPSISLETLPAVTPGPDSIGSPDSTRCKHRRNLSDPEGKLSSAQTISSPSCEQPQMISFPEIDVRPTKPEIHVDAVNPGSSGAVEDIGKVEIRRSSASMEDISKITKQQGELCGSLEQQCRGGDDSQQQYAGSLDSMLLKEPKSQVKTVALQQSSSPAKKSSGLFSRFKSGMSIDAGSSGSSIHEQSQQQHSSTGWISSLTASFRPRRQGEQQPVSSPTSREEIK</sequence>
<reference evidence="1" key="1">
    <citation type="submission" date="2023-04" db="EMBL/GenBank/DDBJ databases">
        <title>A chromosome-level genome assembly of the parasitoid wasp Eretmocerus hayati.</title>
        <authorList>
            <person name="Zhong Y."/>
            <person name="Liu S."/>
            <person name="Liu Y."/>
        </authorList>
    </citation>
    <scope>NUCLEOTIDE SEQUENCE</scope>
    <source>
        <strain evidence="1">ZJU_SS_LIU_2023</strain>
    </source>
</reference>
<comment type="caution">
    <text evidence="1">The sequence shown here is derived from an EMBL/GenBank/DDBJ whole genome shotgun (WGS) entry which is preliminary data.</text>
</comment>
<evidence type="ECO:0000313" key="1">
    <source>
        <dbReference type="EMBL" id="KAJ8683703.1"/>
    </source>
</evidence>